<comment type="similarity">
    <text evidence="1 2">Belongs to the phD/YefM antitoxin family.</text>
</comment>
<sequence>MKEVPLKQAREQLGKLHSDAVHGNHIKITRHGSDAVILVPEADYQEYQALKRERIEAAVVAEIKHVAPYVERGELPPGYESLTREQIIEGDRLA</sequence>
<keyword evidence="4" id="KW-1185">Reference proteome</keyword>
<dbReference type="EMBL" id="JBHTGP010000006">
    <property type="protein sequence ID" value="MFD0685486.1"/>
    <property type="molecule type" value="Genomic_DNA"/>
</dbReference>
<dbReference type="RefSeq" id="WP_131755556.1">
    <property type="nucleotide sequence ID" value="NZ_CAACUY010000006.1"/>
</dbReference>
<comment type="caution">
    <text evidence="3">The sequence shown here is derived from an EMBL/GenBank/DDBJ whole genome shotgun (WGS) entry which is preliminary data.</text>
</comment>
<name>A0ABW2XGV0_9ACTN</name>
<gene>
    <name evidence="3" type="ORF">ACFQZM_13325</name>
</gene>
<evidence type="ECO:0000313" key="4">
    <source>
        <dbReference type="Proteomes" id="UP001597063"/>
    </source>
</evidence>
<proteinExistence type="inferred from homology"/>
<accession>A0ABW2XGV0</accession>
<dbReference type="InterPro" id="IPR006442">
    <property type="entry name" value="Antitoxin_Phd/YefM"/>
</dbReference>
<dbReference type="Proteomes" id="UP001597063">
    <property type="component" value="Unassembled WGS sequence"/>
</dbReference>
<dbReference type="SUPFAM" id="SSF143120">
    <property type="entry name" value="YefM-like"/>
    <property type="match status" value="1"/>
</dbReference>
<evidence type="ECO:0000256" key="1">
    <source>
        <dbReference type="ARBA" id="ARBA00009981"/>
    </source>
</evidence>
<protein>
    <recommendedName>
        <fullName evidence="2">Antitoxin</fullName>
    </recommendedName>
</protein>
<dbReference type="InterPro" id="IPR036165">
    <property type="entry name" value="YefM-like_sf"/>
</dbReference>
<dbReference type="Pfam" id="PF02604">
    <property type="entry name" value="PhdYeFM_antitox"/>
    <property type="match status" value="1"/>
</dbReference>
<comment type="function">
    <text evidence="2">Antitoxin component of a type II toxin-antitoxin (TA) system.</text>
</comment>
<reference evidence="4" key="1">
    <citation type="journal article" date="2019" name="Int. J. Syst. Evol. Microbiol.">
        <title>The Global Catalogue of Microorganisms (GCM) 10K type strain sequencing project: providing services to taxonomists for standard genome sequencing and annotation.</title>
        <authorList>
            <consortium name="The Broad Institute Genomics Platform"/>
            <consortium name="The Broad Institute Genome Sequencing Center for Infectious Disease"/>
            <person name="Wu L."/>
            <person name="Ma J."/>
        </authorList>
    </citation>
    <scope>NUCLEOTIDE SEQUENCE [LARGE SCALE GENOMIC DNA]</scope>
    <source>
        <strain evidence="4">JCM 9371</strain>
    </source>
</reference>
<dbReference type="Gene3D" id="3.40.1620.10">
    <property type="entry name" value="YefM-like domain"/>
    <property type="match status" value="1"/>
</dbReference>
<evidence type="ECO:0000256" key="2">
    <source>
        <dbReference type="RuleBase" id="RU362080"/>
    </source>
</evidence>
<organism evidence="3 4">
    <name type="scientific">Actinomadura fibrosa</name>
    <dbReference type="NCBI Taxonomy" id="111802"/>
    <lineage>
        <taxon>Bacteria</taxon>
        <taxon>Bacillati</taxon>
        <taxon>Actinomycetota</taxon>
        <taxon>Actinomycetes</taxon>
        <taxon>Streptosporangiales</taxon>
        <taxon>Thermomonosporaceae</taxon>
        <taxon>Actinomadura</taxon>
    </lineage>
</organism>
<evidence type="ECO:0000313" key="3">
    <source>
        <dbReference type="EMBL" id="MFD0685486.1"/>
    </source>
</evidence>